<dbReference type="PANTHER" id="PTHR30055:SF233">
    <property type="entry name" value="REGULATORY PROTEIN TETR"/>
    <property type="match status" value="1"/>
</dbReference>
<dbReference type="PRINTS" id="PR00455">
    <property type="entry name" value="HTHTETR"/>
</dbReference>
<gene>
    <name evidence="5" type="ORF">GNZ12_02745</name>
</gene>
<dbReference type="InterPro" id="IPR001647">
    <property type="entry name" value="HTH_TetR"/>
</dbReference>
<evidence type="ECO:0000256" key="2">
    <source>
        <dbReference type="PROSITE-ProRule" id="PRU00335"/>
    </source>
</evidence>
<evidence type="ECO:0000313" key="5">
    <source>
        <dbReference type="EMBL" id="NPT40255.1"/>
    </source>
</evidence>
<feature type="DNA-binding region" description="H-T-H motif" evidence="2">
    <location>
        <begin position="46"/>
        <end position="65"/>
    </location>
</feature>
<reference evidence="5 6" key="1">
    <citation type="submission" date="2019-11" db="EMBL/GenBank/DDBJ databases">
        <title>Metabolism of dissolved organic matter in forest soils.</title>
        <authorList>
            <person name="Cyle K.T."/>
            <person name="Wilhelm R.C."/>
            <person name="Martinez C.E."/>
        </authorList>
    </citation>
    <scope>NUCLEOTIDE SEQUENCE [LARGE SCALE GENOMIC DNA]</scope>
    <source>
        <strain evidence="5 6">1N</strain>
    </source>
</reference>
<dbReference type="InterPro" id="IPR050109">
    <property type="entry name" value="HTH-type_TetR-like_transc_reg"/>
</dbReference>
<evidence type="ECO:0000256" key="3">
    <source>
        <dbReference type="SAM" id="Phobius"/>
    </source>
</evidence>
<dbReference type="Proteomes" id="UP000652198">
    <property type="component" value="Unassembled WGS sequence"/>
</dbReference>
<evidence type="ECO:0000313" key="6">
    <source>
        <dbReference type="Proteomes" id="UP000652198"/>
    </source>
</evidence>
<dbReference type="InterPro" id="IPR041474">
    <property type="entry name" value="NicS_C"/>
</dbReference>
<keyword evidence="3" id="KW-1133">Transmembrane helix</keyword>
<dbReference type="PANTHER" id="PTHR30055">
    <property type="entry name" value="HTH-TYPE TRANSCRIPTIONAL REGULATOR RUTR"/>
    <property type="match status" value="1"/>
</dbReference>
<protein>
    <submittedName>
        <fullName evidence="5">TetR family transcriptional regulator</fullName>
    </submittedName>
</protein>
<dbReference type="RefSeq" id="WP_172308888.1">
    <property type="nucleotide sequence ID" value="NZ_WOEY01000013.1"/>
</dbReference>
<dbReference type="Pfam" id="PF00440">
    <property type="entry name" value="TetR_N"/>
    <property type="match status" value="1"/>
</dbReference>
<dbReference type="Gene3D" id="1.10.357.10">
    <property type="entry name" value="Tetracycline Repressor, domain 2"/>
    <property type="match status" value="1"/>
</dbReference>
<dbReference type="SUPFAM" id="SSF48498">
    <property type="entry name" value="Tetracyclin repressor-like, C-terminal domain"/>
    <property type="match status" value="1"/>
</dbReference>
<accession>A0ABX2BJC2</accession>
<keyword evidence="1 2" id="KW-0238">DNA-binding</keyword>
<keyword evidence="3" id="KW-0472">Membrane</keyword>
<dbReference type="Pfam" id="PF17938">
    <property type="entry name" value="TetR_C_29"/>
    <property type="match status" value="1"/>
</dbReference>
<comment type="caution">
    <text evidence="5">The sequence shown here is derived from an EMBL/GenBank/DDBJ whole genome shotgun (WGS) entry which is preliminary data.</text>
</comment>
<feature type="domain" description="HTH tetR-type" evidence="4">
    <location>
        <begin position="23"/>
        <end position="83"/>
    </location>
</feature>
<dbReference type="SUPFAM" id="SSF46689">
    <property type="entry name" value="Homeodomain-like"/>
    <property type="match status" value="1"/>
</dbReference>
<proteinExistence type="predicted"/>
<organism evidence="5 6">
    <name type="scientific">Paraburkholderia solitsugae</name>
    <dbReference type="NCBI Taxonomy" id="2675748"/>
    <lineage>
        <taxon>Bacteria</taxon>
        <taxon>Pseudomonadati</taxon>
        <taxon>Pseudomonadota</taxon>
        <taxon>Betaproteobacteria</taxon>
        <taxon>Burkholderiales</taxon>
        <taxon>Burkholderiaceae</taxon>
        <taxon>Paraburkholderia</taxon>
    </lineage>
</organism>
<evidence type="ECO:0000259" key="4">
    <source>
        <dbReference type="PROSITE" id="PS50977"/>
    </source>
</evidence>
<sequence>MNRKPGRNVGKTKEKAVEPVEEMAPRDRLIDAAVALFAQHGYDAVSTGNVATKAGLTQSMVHYHFGSKLQLWEAVIDHIMRKRGAVFSVGQFLNLADVDPLTRLKIMIRTFVSSNAADPDLNRIMIHEGMQSTPRLKWLAKTYMSQGYQAFNEAIEEAMQAGLVRRLPVHEVTNIIVGACALTFSIGALLQAVYGSAVDDPASVASMTDTLVTVLFRGLELSGAPSPGQA</sequence>
<name>A0ABX2BJC2_9BURK</name>
<dbReference type="InterPro" id="IPR009057">
    <property type="entry name" value="Homeodomain-like_sf"/>
</dbReference>
<keyword evidence="3" id="KW-0812">Transmembrane</keyword>
<dbReference type="EMBL" id="WOEY01000013">
    <property type="protein sequence ID" value="NPT40255.1"/>
    <property type="molecule type" value="Genomic_DNA"/>
</dbReference>
<dbReference type="PROSITE" id="PS50977">
    <property type="entry name" value="HTH_TETR_2"/>
    <property type="match status" value="1"/>
</dbReference>
<evidence type="ECO:0000256" key="1">
    <source>
        <dbReference type="ARBA" id="ARBA00023125"/>
    </source>
</evidence>
<dbReference type="InterPro" id="IPR036271">
    <property type="entry name" value="Tet_transcr_reg_TetR-rel_C_sf"/>
</dbReference>
<keyword evidence="6" id="KW-1185">Reference proteome</keyword>
<feature type="transmembrane region" description="Helical" evidence="3">
    <location>
        <begin position="175"/>
        <end position="194"/>
    </location>
</feature>